<dbReference type="Gene3D" id="3.30.450.50">
    <property type="entry name" value="Longin domain"/>
    <property type="match status" value="1"/>
</dbReference>
<dbReference type="Proteomes" id="UP000037751">
    <property type="component" value="Unassembled WGS sequence"/>
</dbReference>
<dbReference type="InterPro" id="IPR042855">
    <property type="entry name" value="V_SNARE_CC"/>
</dbReference>
<feature type="domain" description="V-SNARE coiled-coil homology" evidence="10">
    <location>
        <begin position="110"/>
        <end position="170"/>
    </location>
</feature>
<dbReference type="GeneID" id="28729145"/>
<comment type="subcellular location">
    <subcellularLocation>
        <location evidence="7">Endomembrane system</location>
        <topology evidence="7">Single-pass type IV membrane protein</topology>
    </subcellularLocation>
</comment>
<evidence type="ECO:0000256" key="1">
    <source>
        <dbReference type="ARBA" id="ARBA00008025"/>
    </source>
</evidence>
<keyword evidence="4" id="KW-0653">Protein transport</keyword>
<dbReference type="AlphaFoldDB" id="A0A0M9VMP9"/>
<keyword evidence="8" id="KW-0175">Coiled coil</keyword>
<evidence type="ECO:0000256" key="4">
    <source>
        <dbReference type="ARBA" id="ARBA00022927"/>
    </source>
</evidence>
<dbReference type="VEuPathDB" id="FungiDB:Malapachy_2783"/>
<dbReference type="InterPro" id="IPR010908">
    <property type="entry name" value="Longin_dom"/>
</dbReference>
<keyword evidence="12" id="KW-1185">Reference proteome</keyword>
<dbReference type="Pfam" id="PF13774">
    <property type="entry name" value="Longin"/>
    <property type="match status" value="1"/>
</dbReference>
<comment type="similarity">
    <text evidence="1">Belongs to the synaptobrevin family.</text>
</comment>
<dbReference type="PANTHER" id="PTHR21136">
    <property type="entry name" value="SNARE PROTEINS"/>
    <property type="match status" value="1"/>
</dbReference>
<dbReference type="PROSITE" id="PS50892">
    <property type="entry name" value="V_SNARE"/>
    <property type="match status" value="1"/>
</dbReference>
<dbReference type="RefSeq" id="XP_017990141.1">
    <property type="nucleotide sequence ID" value="XM_018137269.1"/>
</dbReference>
<dbReference type="SMART" id="SM01270">
    <property type="entry name" value="Longin"/>
    <property type="match status" value="1"/>
</dbReference>
<evidence type="ECO:0000313" key="11">
    <source>
        <dbReference type="EMBL" id="KOS12509.1"/>
    </source>
</evidence>
<evidence type="ECO:0000256" key="5">
    <source>
        <dbReference type="ARBA" id="ARBA00022989"/>
    </source>
</evidence>
<protein>
    <submittedName>
        <fullName evidence="11">Vamp synaptobrevin-like protein</fullName>
    </submittedName>
</protein>
<dbReference type="CDD" id="cd14824">
    <property type="entry name" value="Longin"/>
    <property type="match status" value="1"/>
</dbReference>
<evidence type="ECO:0000256" key="3">
    <source>
        <dbReference type="ARBA" id="ARBA00022692"/>
    </source>
</evidence>
<keyword evidence="3" id="KW-0812">Transmembrane</keyword>
<dbReference type="GO" id="GO:0005737">
    <property type="term" value="C:cytoplasm"/>
    <property type="evidence" value="ECO:0007669"/>
    <property type="project" value="UniProtKB-ARBA"/>
</dbReference>
<reference evidence="11 12" key="1">
    <citation type="submission" date="2015-07" db="EMBL/GenBank/DDBJ databases">
        <title>Draft Genome Sequence of Malassezia furfur CBS1878 and Malassezia pachydermatis CBS1879.</title>
        <authorList>
            <person name="Triana S."/>
            <person name="Ohm R."/>
            <person name="Gonzalez A."/>
            <person name="DeCock H."/>
            <person name="Restrepo S."/>
            <person name="Celis A."/>
        </authorList>
    </citation>
    <scope>NUCLEOTIDE SEQUENCE [LARGE SCALE GENOMIC DNA]</scope>
    <source>
        <strain evidence="11 12">CBS 1879</strain>
    </source>
</reference>
<dbReference type="InterPro" id="IPR011012">
    <property type="entry name" value="Longin-like_dom_sf"/>
</dbReference>
<dbReference type="STRING" id="77020.A0A0M9VMP9"/>
<dbReference type="OrthoDB" id="248747at2759"/>
<dbReference type="Pfam" id="PF00957">
    <property type="entry name" value="Synaptobrevin"/>
    <property type="match status" value="1"/>
</dbReference>
<keyword evidence="2" id="KW-0813">Transport</keyword>
<evidence type="ECO:0000259" key="9">
    <source>
        <dbReference type="PROSITE" id="PS50859"/>
    </source>
</evidence>
<evidence type="ECO:0000256" key="7">
    <source>
        <dbReference type="ARBA" id="ARBA00046280"/>
    </source>
</evidence>
<dbReference type="GO" id="GO:0015031">
    <property type="term" value="P:protein transport"/>
    <property type="evidence" value="ECO:0007669"/>
    <property type="project" value="UniProtKB-KW"/>
</dbReference>
<dbReference type="SUPFAM" id="SSF64356">
    <property type="entry name" value="SNARE-like"/>
    <property type="match status" value="1"/>
</dbReference>
<dbReference type="InterPro" id="IPR051097">
    <property type="entry name" value="Synaptobrevin-like_transport"/>
</dbReference>
<accession>A0A0M9VMP9</accession>
<dbReference type="GO" id="GO:0012505">
    <property type="term" value="C:endomembrane system"/>
    <property type="evidence" value="ECO:0007669"/>
    <property type="project" value="UniProtKB-SubCell"/>
</dbReference>
<feature type="domain" description="Longin" evidence="9">
    <location>
        <begin position="3"/>
        <end position="86"/>
    </location>
</feature>
<evidence type="ECO:0000256" key="6">
    <source>
        <dbReference type="ARBA" id="ARBA00023136"/>
    </source>
</evidence>
<keyword evidence="5" id="KW-1133">Transmembrane helix</keyword>
<evidence type="ECO:0000313" key="12">
    <source>
        <dbReference type="Proteomes" id="UP000037751"/>
    </source>
</evidence>
<organism evidence="11 12">
    <name type="scientific">Malassezia pachydermatis</name>
    <dbReference type="NCBI Taxonomy" id="77020"/>
    <lineage>
        <taxon>Eukaryota</taxon>
        <taxon>Fungi</taxon>
        <taxon>Dikarya</taxon>
        <taxon>Basidiomycota</taxon>
        <taxon>Ustilaginomycotina</taxon>
        <taxon>Malasseziomycetes</taxon>
        <taxon>Malasseziales</taxon>
        <taxon>Malasseziaceae</taxon>
        <taxon>Malassezia</taxon>
    </lineage>
</organism>
<keyword evidence="6" id="KW-0472">Membrane</keyword>
<gene>
    <name evidence="11" type="ORF">Malapachy_2783</name>
</gene>
<dbReference type="SUPFAM" id="SSF58038">
    <property type="entry name" value="SNARE fusion complex"/>
    <property type="match status" value="1"/>
</dbReference>
<dbReference type="Gene3D" id="1.20.5.110">
    <property type="match status" value="1"/>
</dbReference>
<evidence type="ECO:0000256" key="8">
    <source>
        <dbReference type="PROSITE-ProRule" id="PRU00290"/>
    </source>
</evidence>
<comment type="caution">
    <text evidence="11">The sequence shown here is derived from an EMBL/GenBank/DDBJ whole genome shotgun (WGS) entry which is preliminary data.</text>
</comment>
<dbReference type="EMBL" id="LGAV01000011">
    <property type="protein sequence ID" value="KOS12509.1"/>
    <property type="molecule type" value="Genomic_DNA"/>
</dbReference>
<proteinExistence type="inferred from homology"/>
<dbReference type="PROSITE" id="PS50859">
    <property type="entry name" value="LONGIN"/>
    <property type="match status" value="1"/>
</dbReference>
<dbReference type="PANTHER" id="PTHR21136:SF168">
    <property type="entry name" value="VESICLE-ASSOCIATED MEMBRANE PROTEIN 9"/>
    <property type="match status" value="1"/>
</dbReference>
<evidence type="ECO:0000256" key="2">
    <source>
        <dbReference type="ARBA" id="ARBA00022448"/>
    </source>
</evidence>
<dbReference type="FunFam" id="1.20.5.110:FF:000004">
    <property type="entry name" value="Vesicle-associated membrane protein 7"/>
    <property type="match status" value="1"/>
</dbReference>
<name>A0A0M9VMP9_9BASI</name>
<sequence length="190" mass="21554">MIVLALVAQGSEVLAEAHEPEHDRFLTASEAILAKIDPATSRLSYAYEQWLFHYMVHDHLVYLAVADADMGRRIPFAFLTELQKAYAEVPSSETIASLRHKFNQDPEADPIQRAQAELGSVKDVITKNVEQILTRGEQIELLMDRTDSAAHQSLAFRRRAVSLRRDMWWRNMRVLTLMGVCGLVCTGPIY</sequence>
<evidence type="ECO:0000259" key="10">
    <source>
        <dbReference type="PROSITE" id="PS50892"/>
    </source>
</evidence>